<evidence type="ECO:0000256" key="1">
    <source>
        <dbReference type="ARBA" id="ARBA00023015"/>
    </source>
</evidence>
<evidence type="ECO:0000256" key="4">
    <source>
        <dbReference type="PROSITE-ProRule" id="PRU00335"/>
    </source>
</evidence>
<keyword evidence="2 4" id="KW-0238">DNA-binding</keyword>
<organism evidence="6 7">
    <name type="scientific">Henriciella barbarensis</name>
    <dbReference type="NCBI Taxonomy" id="86342"/>
    <lineage>
        <taxon>Bacteria</taxon>
        <taxon>Pseudomonadati</taxon>
        <taxon>Pseudomonadota</taxon>
        <taxon>Alphaproteobacteria</taxon>
        <taxon>Hyphomonadales</taxon>
        <taxon>Hyphomonadaceae</taxon>
        <taxon>Henriciella</taxon>
    </lineage>
</organism>
<dbReference type="GO" id="GO:0000976">
    <property type="term" value="F:transcription cis-regulatory region binding"/>
    <property type="evidence" value="ECO:0007669"/>
    <property type="project" value="TreeGrafter"/>
</dbReference>
<evidence type="ECO:0000313" key="7">
    <source>
        <dbReference type="Proteomes" id="UP000265431"/>
    </source>
</evidence>
<dbReference type="InterPro" id="IPR036271">
    <property type="entry name" value="Tet_transcr_reg_TetR-rel_C_sf"/>
</dbReference>
<dbReference type="InterPro" id="IPR009057">
    <property type="entry name" value="Homeodomain-like_sf"/>
</dbReference>
<name>A0A399R353_9PROT</name>
<dbReference type="InterPro" id="IPR050109">
    <property type="entry name" value="HTH-type_TetR-like_transc_reg"/>
</dbReference>
<dbReference type="InterPro" id="IPR025996">
    <property type="entry name" value="MT1864/Rv1816-like_C"/>
</dbReference>
<dbReference type="AlphaFoldDB" id="A0A399R353"/>
<dbReference type="PRINTS" id="PR00455">
    <property type="entry name" value="HTHTETR"/>
</dbReference>
<accession>A0A399R353</accession>
<dbReference type="PROSITE" id="PS50977">
    <property type="entry name" value="HTH_TETR_2"/>
    <property type="match status" value="1"/>
</dbReference>
<dbReference type="Pfam" id="PF00440">
    <property type="entry name" value="TetR_N"/>
    <property type="match status" value="1"/>
</dbReference>
<keyword evidence="3" id="KW-0804">Transcription</keyword>
<protein>
    <submittedName>
        <fullName evidence="6">TetR/AcrR family transcriptional regulator</fullName>
    </submittedName>
</protein>
<evidence type="ECO:0000313" key="6">
    <source>
        <dbReference type="EMBL" id="RIJ24655.1"/>
    </source>
</evidence>
<keyword evidence="7" id="KW-1185">Reference proteome</keyword>
<evidence type="ECO:0000256" key="3">
    <source>
        <dbReference type="ARBA" id="ARBA00023163"/>
    </source>
</evidence>
<gene>
    <name evidence="6" type="ORF">D1224_10640</name>
</gene>
<reference evidence="6 7" key="1">
    <citation type="submission" date="2018-08" db="EMBL/GenBank/DDBJ databases">
        <title>Henriciella mobilis sp. nov., isolated from seawater.</title>
        <authorList>
            <person name="Cheng H."/>
            <person name="Wu Y.-H."/>
            <person name="Xu X.-W."/>
            <person name="Guo L.-L."/>
        </authorList>
    </citation>
    <scope>NUCLEOTIDE SEQUENCE [LARGE SCALE GENOMIC DNA]</scope>
    <source>
        <strain evidence="6 7">CCUG66934</strain>
    </source>
</reference>
<dbReference type="InterPro" id="IPR001647">
    <property type="entry name" value="HTH_TetR"/>
</dbReference>
<dbReference type="Proteomes" id="UP000265431">
    <property type="component" value="Unassembled WGS sequence"/>
</dbReference>
<dbReference type="SUPFAM" id="SSF46689">
    <property type="entry name" value="Homeodomain-like"/>
    <property type="match status" value="1"/>
</dbReference>
<keyword evidence="1" id="KW-0805">Transcription regulation</keyword>
<feature type="DNA-binding region" description="H-T-H motif" evidence="4">
    <location>
        <begin position="44"/>
        <end position="63"/>
    </location>
</feature>
<evidence type="ECO:0000256" key="2">
    <source>
        <dbReference type="ARBA" id="ARBA00023125"/>
    </source>
</evidence>
<feature type="domain" description="HTH tetR-type" evidence="5">
    <location>
        <begin position="21"/>
        <end position="81"/>
    </location>
</feature>
<comment type="caution">
    <text evidence="6">The sequence shown here is derived from an EMBL/GenBank/DDBJ whole genome shotgun (WGS) entry which is preliminary data.</text>
</comment>
<dbReference type="EMBL" id="QWGB01000005">
    <property type="protein sequence ID" value="RIJ24655.1"/>
    <property type="molecule type" value="Genomic_DNA"/>
</dbReference>
<dbReference type="PANTHER" id="PTHR30055">
    <property type="entry name" value="HTH-TYPE TRANSCRIPTIONAL REGULATOR RUTR"/>
    <property type="match status" value="1"/>
</dbReference>
<dbReference type="PANTHER" id="PTHR30055:SF234">
    <property type="entry name" value="HTH-TYPE TRANSCRIPTIONAL REGULATOR BETI"/>
    <property type="match status" value="1"/>
</dbReference>
<evidence type="ECO:0000259" key="5">
    <source>
        <dbReference type="PROSITE" id="PS50977"/>
    </source>
</evidence>
<dbReference type="Gene3D" id="1.10.357.10">
    <property type="entry name" value="Tetracycline Repressor, domain 2"/>
    <property type="match status" value="1"/>
</dbReference>
<dbReference type="GO" id="GO:0003700">
    <property type="term" value="F:DNA-binding transcription factor activity"/>
    <property type="evidence" value="ECO:0007669"/>
    <property type="project" value="TreeGrafter"/>
</dbReference>
<dbReference type="SUPFAM" id="SSF48498">
    <property type="entry name" value="Tetracyclin repressor-like, C-terminal domain"/>
    <property type="match status" value="1"/>
</dbReference>
<sequence>MLYEFESPLMPRPAYSAEENTTIREDFLDGAIKLFRQVGAEELSLRRLAKHLDISHTKLYRYFGSKEELLIAIRQKILEELQVEMYAQDPTDASATARLRAASYAFCKFAVSNEKEYFFLFSDEIENTRNSKAYLKQRQALFNFIVEIAKQAQVKGQTDLDGRTLANLAWATMHGLFLLHFRGQFVEGRSFEDLFESAMSLLFGPAKDEACGSSGSR</sequence>
<dbReference type="Pfam" id="PF13305">
    <property type="entry name" value="TetR_C_33"/>
    <property type="match status" value="1"/>
</dbReference>
<proteinExistence type="predicted"/>